<dbReference type="Proteomes" id="UP001501676">
    <property type="component" value="Unassembled WGS sequence"/>
</dbReference>
<name>A0ABP6SZT5_9ACTN</name>
<feature type="transmembrane region" description="Helical" evidence="2">
    <location>
        <begin position="246"/>
        <end position="265"/>
    </location>
</feature>
<evidence type="ECO:0000313" key="3">
    <source>
        <dbReference type="EMBL" id="GAA3388927.1"/>
    </source>
</evidence>
<dbReference type="EMBL" id="BAAAYN010000023">
    <property type="protein sequence ID" value="GAA3388927.1"/>
    <property type="molecule type" value="Genomic_DNA"/>
</dbReference>
<evidence type="ECO:0000256" key="1">
    <source>
        <dbReference type="SAM" id="MobiDB-lite"/>
    </source>
</evidence>
<feature type="compositionally biased region" description="Basic and acidic residues" evidence="1">
    <location>
        <begin position="352"/>
        <end position="366"/>
    </location>
</feature>
<proteinExistence type="predicted"/>
<keyword evidence="4" id="KW-1185">Reference proteome</keyword>
<feature type="transmembrane region" description="Helical" evidence="2">
    <location>
        <begin position="185"/>
        <end position="204"/>
    </location>
</feature>
<keyword evidence="2" id="KW-0812">Transmembrane</keyword>
<keyword evidence="2" id="KW-1133">Transmembrane helix</keyword>
<reference evidence="4" key="1">
    <citation type="journal article" date="2019" name="Int. J. Syst. Evol. Microbiol.">
        <title>The Global Catalogue of Microorganisms (GCM) 10K type strain sequencing project: providing services to taxonomists for standard genome sequencing and annotation.</title>
        <authorList>
            <consortium name="The Broad Institute Genomics Platform"/>
            <consortium name="The Broad Institute Genome Sequencing Center for Infectious Disease"/>
            <person name="Wu L."/>
            <person name="Ma J."/>
        </authorList>
    </citation>
    <scope>NUCLEOTIDE SEQUENCE [LARGE SCALE GENOMIC DNA]</scope>
    <source>
        <strain evidence="4">JCM 9458</strain>
    </source>
</reference>
<feature type="transmembrane region" description="Helical" evidence="2">
    <location>
        <begin position="307"/>
        <end position="328"/>
    </location>
</feature>
<feature type="transmembrane region" description="Helical" evidence="2">
    <location>
        <begin position="277"/>
        <end position="295"/>
    </location>
</feature>
<protein>
    <submittedName>
        <fullName evidence="3">Uncharacterized protein</fullName>
    </submittedName>
</protein>
<evidence type="ECO:0000256" key="2">
    <source>
        <dbReference type="SAM" id="Phobius"/>
    </source>
</evidence>
<feature type="region of interest" description="Disordered" evidence="1">
    <location>
        <begin position="343"/>
        <end position="366"/>
    </location>
</feature>
<dbReference type="RefSeq" id="WP_345729380.1">
    <property type="nucleotide sequence ID" value="NZ_BAAAYN010000023.1"/>
</dbReference>
<accession>A0ABP6SZT5</accession>
<feature type="transmembrane region" description="Helical" evidence="2">
    <location>
        <begin position="216"/>
        <end position="234"/>
    </location>
</feature>
<gene>
    <name evidence="3" type="ORF">GCM10020369_37050</name>
</gene>
<feature type="transmembrane region" description="Helical" evidence="2">
    <location>
        <begin position="157"/>
        <end position="179"/>
    </location>
</feature>
<feature type="transmembrane region" description="Helical" evidence="2">
    <location>
        <begin position="128"/>
        <end position="150"/>
    </location>
</feature>
<sequence length="366" mass="38066">MNQLEERYRRVLRVLPASHRAAWEEDMVAAFLESALTGDPEHDEYIADFGRPDWSEVASVLALAVRLRLARVGSPPWPAAIRWAVLTALLASAVVSTGGLAIQAWAAGSLTWLPAAPPGWTLGQQHSTWSAASMVVGSAWALPYLALVLGNRRAAQALALLATAAALTPTLTTILTTTGDAPWRVYPWVHLLVGLLLVAAMSAFTDEAPPLAATPWLMALAIGTVAAVPVLLGVEQASRYGTEYALDPVGLSCALLVLAACGHLLRQAVAPNPAGDAWARALLLLASGALAQRLLTLPDLLGQPTSASQVAIALAEASAVAVVGLLLLRSSTAAGAAAAYGERSALGPGSEPDSHLDGDVVRRPPR</sequence>
<keyword evidence="2" id="KW-0472">Membrane</keyword>
<feature type="transmembrane region" description="Helical" evidence="2">
    <location>
        <begin position="83"/>
        <end position="108"/>
    </location>
</feature>
<comment type="caution">
    <text evidence="3">The sequence shown here is derived from an EMBL/GenBank/DDBJ whole genome shotgun (WGS) entry which is preliminary data.</text>
</comment>
<evidence type="ECO:0000313" key="4">
    <source>
        <dbReference type="Proteomes" id="UP001501676"/>
    </source>
</evidence>
<organism evidence="3 4">
    <name type="scientific">Cryptosporangium minutisporangium</name>
    <dbReference type="NCBI Taxonomy" id="113569"/>
    <lineage>
        <taxon>Bacteria</taxon>
        <taxon>Bacillati</taxon>
        <taxon>Actinomycetota</taxon>
        <taxon>Actinomycetes</taxon>
        <taxon>Cryptosporangiales</taxon>
        <taxon>Cryptosporangiaceae</taxon>
        <taxon>Cryptosporangium</taxon>
    </lineage>
</organism>